<dbReference type="CDD" id="cd04301">
    <property type="entry name" value="NAT_SF"/>
    <property type="match status" value="1"/>
</dbReference>
<dbReference type="Pfam" id="PF00583">
    <property type="entry name" value="Acetyltransf_1"/>
    <property type="match status" value="1"/>
</dbReference>
<dbReference type="SUPFAM" id="SSF55729">
    <property type="entry name" value="Acyl-CoA N-acyltransferases (Nat)"/>
    <property type="match status" value="1"/>
</dbReference>
<reference evidence="2 3" key="1">
    <citation type="journal article" date="2009" name="Genome Biol.">
        <title>Comparative genome and phenotypic analysis of Clostridium difficile 027 strains provides insight into the evolution of a hypervirulent bacterium.</title>
        <authorList>
            <person name="Stabler R.A."/>
            <person name="He M."/>
            <person name="Dawson L."/>
            <person name="Martin M."/>
            <person name="Valiente E."/>
            <person name="Corton C."/>
            <person name="Lawley T.D."/>
            <person name="Sebaihia M."/>
            <person name="Quail M.A."/>
            <person name="Rose G."/>
            <person name="Gerding D.N."/>
            <person name="Gibert M."/>
            <person name="Popoff M.R."/>
            <person name="Parkhill J."/>
            <person name="Dougan G."/>
            <person name="Wren B.W."/>
        </authorList>
    </citation>
    <scope>NUCLEOTIDE SEQUENCE [LARGE SCALE GENOMIC DNA]</scope>
    <source>
        <strain evidence="2 3">CD196</strain>
    </source>
</reference>
<dbReference type="AlphaFoldDB" id="A0A0H3N1W6"/>
<evidence type="ECO:0000313" key="2">
    <source>
        <dbReference type="EMBL" id="CBA62039.1"/>
    </source>
</evidence>
<dbReference type="InterPro" id="IPR016181">
    <property type="entry name" value="Acyl_CoA_acyltransferase"/>
</dbReference>
<name>A0A0H3N1W6_CLODC</name>
<dbReference type="HOGENOM" id="CLU_111226_4_2_9"/>
<dbReference type="PANTHER" id="PTHR43617:SF22">
    <property type="entry name" value="L-AMINO ACID N-ACETYLTRANSFERASE AAAT"/>
    <property type="match status" value="1"/>
</dbReference>
<accession>A0A0H3N1W6</accession>
<dbReference type="InterPro" id="IPR000182">
    <property type="entry name" value="GNAT_dom"/>
</dbReference>
<dbReference type="KEGG" id="cdc:CD196_1072"/>
<feature type="domain" description="N-acetyltransferase" evidence="1">
    <location>
        <begin position="9"/>
        <end position="152"/>
    </location>
</feature>
<dbReference type="InterPro" id="IPR050276">
    <property type="entry name" value="MshD_Acetyltransferase"/>
</dbReference>
<protein>
    <submittedName>
        <fullName evidence="2">Spermine/spermidine acetyltransferase</fullName>
    </submittedName>
</protein>
<dbReference type="EMBL" id="FN538970">
    <property type="protein sequence ID" value="CBA62039.1"/>
    <property type="molecule type" value="Genomic_DNA"/>
</dbReference>
<proteinExistence type="predicted"/>
<evidence type="ECO:0000313" key="3">
    <source>
        <dbReference type="Proteomes" id="UP000002068"/>
    </source>
</evidence>
<gene>
    <name evidence="2" type="primary">bltD</name>
    <name evidence="2" type="ordered locus">CD196_1072</name>
</gene>
<sequence>MKDGNILKLNVRIADINNWHDLVSLSVDKSQLDYIESNALSIAESKFITAWVPVGIYDENSLIGFAMYGRLEDDRVWLDRFMIDSKYQGKGCGKASLDFLVNHLKNEYNCDELYLSIFEDNKMAIKLYKDFGFKFNGELDYGGEKVMVLKSN</sequence>
<dbReference type="PANTHER" id="PTHR43617">
    <property type="entry name" value="L-AMINO ACID N-ACETYLTRANSFERASE"/>
    <property type="match status" value="1"/>
</dbReference>
<dbReference type="Gene3D" id="3.40.630.30">
    <property type="match status" value="1"/>
</dbReference>
<dbReference type="Proteomes" id="UP000002068">
    <property type="component" value="Chromosome"/>
</dbReference>
<organism evidence="2 3">
    <name type="scientific">Clostridioides difficile (strain CD196)</name>
    <name type="common">Peptoclostridium difficile</name>
    <dbReference type="NCBI Taxonomy" id="645462"/>
    <lineage>
        <taxon>Bacteria</taxon>
        <taxon>Bacillati</taxon>
        <taxon>Bacillota</taxon>
        <taxon>Clostridia</taxon>
        <taxon>Peptostreptococcales</taxon>
        <taxon>Peptostreptococcaceae</taxon>
        <taxon>Clostridioides</taxon>
    </lineage>
</organism>
<evidence type="ECO:0000259" key="1">
    <source>
        <dbReference type="PROSITE" id="PS51186"/>
    </source>
</evidence>
<dbReference type="PROSITE" id="PS51186">
    <property type="entry name" value="GNAT"/>
    <property type="match status" value="1"/>
</dbReference>
<dbReference type="GO" id="GO:0016747">
    <property type="term" value="F:acyltransferase activity, transferring groups other than amino-acyl groups"/>
    <property type="evidence" value="ECO:0007669"/>
    <property type="project" value="InterPro"/>
</dbReference>